<dbReference type="RefSeq" id="WP_307190823.1">
    <property type="nucleotide sequence ID" value="NZ_JAUSTZ010000010.1"/>
</dbReference>
<keyword evidence="5" id="KW-1185">Reference proteome</keyword>
<feature type="domain" description="DnaB/C C-terminal" evidence="3">
    <location>
        <begin position="236"/>
        <end position="305"/>
    </location>
</feature>
<dbReference type="Proteomes" id="UP001232245">
    <property type="component" value="Unassembled WGS sequence"/>
</dbReference>
<dbReference type="PANTHER" id="PTHR37293">
    <property type="entry name" value="PHAGE REPLICATION PROTEIN-RELATED"/>
    <property type="match status" value="1"/>
</dbReference>
<sequence length="357" mass="41812">MAKYRMIRTNFWNNPIVEEEMIPEEKYFYLYLLTNPRTTQIGIYRITIKQIAFSLGFPIDSVKLLMDRFIYHYKLIRYNPETRELAIKNWGKENQLKGGKPVMDCITKELKEVNDISLIQYVSESIDRQEIRNLYESFCKSGNSFNKEECDKNEEHACQGPECNEASLYLFTIRGEKEKQKEKQKENKKEKQQQKQKELSPNLENDPNREEQSKIENHVKLQKSKHVKDIVEFWDNNGFGVSNIHAKEQLLLWLDNQSFSQPNDVILKALELSCANNKRRLNYVVGILKNWKNSSLLTVEEIEAEEQNGQYERTRQLAEAIPAGRAIPSGFTLDITAGEMGTDKRLIFMLEEENIPV</sequence>
<evidence type="ECO:0000256" key="2">
    <source>
        <dbReference type="SAM" id="MobiDB-lite"/>
    </source>
</evidence>
<dbReference type="InterPro" id="IPR053162">
    <property type="entry name" value="DnaD"/>
</dbReference>
<dbReference type="Pfam" id="PF07261">
    <property type="entry name" value="DnaB_2"/>
    <property type="match status" value="1"/>
</dbReference>
<dbReference type="SUPFAM" id="SSF158499">
    <property type="entry name" value="DnaD domain-like"/>
    <property type="match status" value="1"/>
</dbReference>
<name>A0ABT9Z5V6_9BACI</name>
<protein>
    <submittedName>
        <fullName evidence="4">DnaD/phage-associated family protein</fullName>
    </submittedName>
</protein>
<comment type="similarity">
    <text evidence="1">Belongs to the DnaB/DnaD family.</text>
</comment>
<gene>
    <name evidence="4" type="ORF">J2S02_003983</name>
</gene>
<dbReference type="Gene3D" id="1.10.10.630">
    <property type="entry name" value="DnaD domain-like"/>
    <property type="match status" value="1"/>
</dbReference>
<dbReference type="EMBL" id="JAUSTZ010000010">
    <property type="protein sequence ID" value="MDQ0227636.1"/>
    <property type="molecule type" value="Genomic_DNA"/>
</dbReference>
<dbReference type="PANTHER" id="PTHR37293:SF5">
    <property type="entry name" value="DNA REPLICATION PROTEIN"/>
    <property type="match status" value="1"/>
</dbReference>
<feature type="compositionally biased region" description="Basic and acidic residues" evidence="2">
    <location>
        <begin position="206"/>
        <end position="219"/>
    </location>
</feature>
<evidence type="ECO:0000259" key="3">
    <source>
        <dbReference type="Pfam" id="PF07261"/>
    </source>
</evidence>
<evidence type="ECO:0000313" key="4">
    <source>
        <dbReference type="EMBL" id="MDQ0227636.1"/>
    </source>
</evidence>
<proteinExistence type="inferred from homology"/>
<feature type="region of interest" description="Disordered" evidence="2">
    <location>
        <begin position="179"/>
        <end position="220"/>
    </location>
</feature>
<dbReference type="InterPro" id="IPR034829">
    <property type="entry name" value="DnaD-like_sf"/>
</dbReference>
<evidence type="ECO:0000313" key="5">
    <source>
        <dbReference type="Proteomes" id="UP001232245"/>
    </source>
</evidence>
<organism evidence="4 5">
    <name type="scientific">Metabacillus niabensis</name>
    <dbReference type="NCBI Taxonomy" id="324854"/>
    <lineage>
        <taxon>Bacteria</taxon>
        <taxon>Bacillati</taxon>
        <taxon>Bacillota</taxon>
        <taxon>Bacilli</taxon>
        <taxon>Bacillales</taxon>
        <taxon>Bacillaceae</taxon>
        <taxon>Metabacillus</taxon>
    </lineage>
</organism>
<evidence type="ECO:0000256" key="1">
    <source>
        <dbReference type="ARBA" id="ARBA00093462"/>
    </source>
</evidence>
<dbReference type="InterPro" id="IPR006343">
    <property type="entry name" value="DnaB/C_C"/>
</dbReference>
<comment type="caution">
    <text evidence="4">The sequence shown here is derived from an EMBL/GenBank/DDBJ whole genome shotgun (WGS) entry which is preliminary data.</text>
</comment>
<reference evidence="4 5" key="1">
    <citation type="submission" date="2023-07" db="EMBL/GenBank/DDBJ databases">
        <title>Genomic Encyclopedia of Type Strains, Phase IV (KMG-IV): sequencing the most valuable type-strain genomes for metagenomic binning, comparative biology and taxonomic classification.</title>
        <authorList>
            <person name="Goeker M."/>
        </authorList>
    </citation>
    <scope>NUCLEOTIDE SEQUENCE [LARGE SCALE GENOMIC DNA]</scope>
    <source>
        <strain evidence="4 5">DSM 17723</strain>
    </source>
</reference>
<dbReference type="NCBIfam" id="TIGR01446">
    <property type="entry name" value="DnaD_dom"/>
    <property type="match status" value="1"/>
</dbReference>
<accession>A0ABT9Z5V6</accession>
<feature type="compositionally biased region" description="Basic and acidic residues" evidence="2">
    <location>
        <begin position="179"/>
        <end position="198"/>
    </location>
</feature>